<gene>
    <name evidence="8" type="ORF">LKE05_04190</name>
</gene>
<dbReference type="PROSITE" id="PS00775">
    <property type="entry name" value="GLYCOSYL_HYDROL_F3"/>
    <property type="match status" value="1"/>
</dbReference>
<dbReference type="PANTHER" id="PTHR30480:SF13">
    <property type="entry name" value="BETA-HEXOSAMINIDASE"/>
    <property type="match status" value="1"/>
</dbReference>
<keyword evidence="9" id="KW-1185">Reference proteome</keyword>
<dbReference type="GO" id="GO:0005975">
    <property type="term" value="P:carbohydrate metabolic process"/>
    <property type="evidence" value="ECO:0007669"/>
    <property type="project" value="InterPro"/>
</dbReference>
<keyword evidence="4" id="KW-0378">Hydrolase</keyword>
<dbReference type="InterPro" id="IPR001764">
    <property type="entry name" value="Glyco_hydro_3_N"/>
</dbReference>
<comment type="similarity">
    <text evidence="2">Belongs to the glycosyl hydrolase 3 family.</text>
</comment>
<evidence type="ECO:0000313" key="8">
    <source>
        <dbReference type="EMBL" id="MCC2209996.1"/>
    </source>
</evidence>
<dbReference type="InterPro" id="IPR036962">
    <property type="entry name" value="Glyco_hydro_3_N_sf"/>
</dbReference>
<dbReference type="GO" id="GO:0004563">
    <property type="term" value="F:beta-N-acetylhexosaminidase activity"/>
    <property type="evidence" value="ECO:0007669"/>
    <property type="project" value="UniProtKB-EC"/>
</dbReference>
<evidence type="ECO:0000256" key="5">
    <source>
        <dbReference type="ARBA" id="ARBA00023295"/>
    </source>
</evidence>
<evidence type="ECO:0000313" key="9">
    <source>
        <dbReference type="Proteomes" id="UP001198242"/>
    </source>
</evidence>
<dbReference type="EMBL" id="JAJEQM010000004">
    <property type="protein sequence ID" value="MCC2209996.1"/>
    <property type="molecule type" value="Genomic_DNA"/>
</dbReference>
<dbReference type="PANTHER" id="PTHR30480">
    <property type="entry name" value="BETA-HEXOSAMINIDASE-RELATED"/>
    <property type="match status" value="1"/>
</dbReference>
<keyword evidence="5" id="KW-0326">Glycosidase</keyword>
<name>A0AAE3DY26_9FIRM</name>
<evidence type="ECO:0000256" key="1">
    <source>
        <dbReference type="ARBA" id="ARBA00001231"/>
    </source>
</evidence>
<sequence>MKKTISIIIIIAMCAMFASCGGVKNEVSDTEQPTLMDTMSLEEKVGQILFVRCVEDEQTDDLMSIKPGGILMFGRDFEGLTKDEVKEKIQSYQDKSDIPLIIGADEEGGTVVRVSSNPNLAPEKFKSPQEIYNEGGMDAVVENATEKSELLLSLGVNMNLAPVADVSTNPSDYMYDRSLGQNAEVTADFVSKTVTAMNNAGIMSVLKHFPGYGGVGGDSHQGTVYDDKTAESIRENDLLPFKAGIEAGASSVLVAHNTVNALDSENPASLSPTIHNMLRDECGFDGVIMTDDIAMGAVADMENVYVKAVNAGNDLLITTDYQTGYNQILNAVKCGEISEETLNSAVERVLKMKGQI</sequence>
<dbReference type="Pfam" id="PF00933">
    <property type="entry name" value="Glyco_hydro_3"/>
    <property type="match status" value="1"/>
</dbReference>
<comment type="caution">
    <text evidence="8">The sequence shown here is derived from an EMBL/GenBank/DDBJ whole genome shotgun (WGS) entry which is preliminary data.</text>
</comment>
<dbReference type="InterPro" id="IPR019800">
    <property type="entry name" value="Glyco_hydro_3_AS"/>
</dbReference>
<feature type="domain" description="Glycoside hydrolase family 3 N-terminal" evidence="7">
    <location>
        <begin position="41"/>
        <end position="351"/>
    </location>
</feature>
<dbReference type="EC" id="3.2.1.52" evidence="3"/>
<comment type="catalytic activity">
    <reaction evidence="1">
        <text>Hydrolysis of terminal non-reducing N-acetyl-D-hexosamine residues in N-acetyl-beta-D-hexosaminides.</text>
        <dbReference type="EC" id="3.2.1.52"/>
    </reaction>
</comment>
<dbReference type="PROSITE" id="PS51257">
    <property type="entry name" value="PROKAR_LIPOPROTEIN"/>
    <property type="match status" value="1"/>
</dbReference>
<protein>
    <recommendedName>
        <fullName evidence="3">beta-N-acetylhexosaminidase</fullName>
        <ecNumber evidence="3">3.2.1.52</ecNumber>
    </recommendedName>
</protein>
<feature type="chain" id="PRO_5041916778" description="beta-N-acetylhexosaminidase" evidence="6">
    <location>
        <begin position="19"/>
        <end position="356"/>
    </location>
</feature>
<dbReference type="InterPro" id="IPR017853">
    <property type="entry name" value="GH"/>
</dbReference>
<accession>A0AAE3DY26</accession>
<dbReference type="Proteomes" id="UP001198242">
    <property type="component" value="Unassembled WGS sequence"/>
</dbReference>
<dbReference type="InterPro" id="IPR050226">
    <property type="entry name" value="NagZ_Beta-hexosaminidase"/>
</dbReference>
<evidence type="ECO:0000256" key="3">
    <source>
        <dbReference type="ARBA" id="ARBA00012663"/>
    </source>
</evidence>
<dbReference type="GO" id="GO:0009254">
    <property type="term" value="P:peptidoglycan turnover"/>
    <property type="evidence" value="ECO:0007669"/>
    <property type="project" value="TreeGrafter"/>
</dbReference>
<dbReference type="RefSeq" id="WP_308456027.1">
    <property type="nucleotide sequence ID" value="NZ_JAJEQM010000004.1"/>
</dbReference>
<proteinExistence type="inferred from homology"/>
<evidence type="ECO:0000256" key="2">
    <source>
        <dbReference type="ARBA" id="ARBA00005336"/>
    </source>
</evidence>
<evidence type="ECO:0000256" key="4">
    <source>
        <dbReference type="ARBA" id="ARBA00022801"/>
    </source>
</evidence>
<dbReference type="SUPFAM" id="SSF51445">
    <property type="entry name" value="(Trans)glycosidases"/>
    <property type="match status" value="1"/>
</dbReference>
<feature type="signal peptide" evidence="6">
    <location>
        <begin position="1"/>
        <end position="18"/>
    </location>
</feature>
<keyword evidence="6" id="KW-0732">Signal</keyword>
<organism evidence="8 9">
    <name type="scientific">Hominilimicola fabiformis</name>
    <dbReference type="NCBI Taxonomy" id="2885356"/>
    <lineage>
        <taxon>Bacteria</taxon>
        <taxon>Bacillati</taxon>
        <taxon>Bacillota</taxon>
        <taxon>Clostridia</taxon>
        <taxon>Eubacteriales</taxon>
        <taxon>Oscillospiraceae</taxon>
        <taxon>Hominilimicola</taxon>
    </lineage>
</organism>
<dbReference type="AlphaFoldDB" id="A0AAE3DY26"/>
<reference evidence="8 9" key="1">
    <citation type="submission" date="2021-10" db="EMBL/GenBank/DDBJ databases">
        <title>Anaerobic single-cell dispensing facilitates the cultivation of human gut bacteria.</title>
        <authorList>
            <person name="Afrizal A."/>
        </authorList>
    </citation>
    <scope>NUCLEOTIDE SEQUENCE [LARGE SCALE GENOMIC DNA]</scope>
    <source>
        <strain evidence="8 9">CLA-AA-H232</strain>
    </source>
</reference>
<dbReference type="Gene3D" id="3.20.20.300">
    <property type="entry name" value="Glycoside hydrolase, family 3, N-terminal domain"/>
    <property type="match status" value="1"/>
</dbReference>
<evidence type="ECO:0000259" key="7">
    <source>
        <dbReference type="Pfam" id="PF00933"/>
    </source>
</evidence>
<evidence type="ECO:0000256" key="6">
    <source>
        <dbReference type="SAM" id="SignalP"/>
    </source>
</evidence>